<keyword evidence="5" id="KW-1185">Reference proteome</keyword>
<dbReference type="PROSITE" id="PS50102">
    <property type="entry name" value="RRM"/>
    <property type="match status" value="1"/>
</dbReference>
<dbReference type="SMART" id="SM00360">
    <property type="entry name" value="RRM"/>
    <property type="match status" value="1"/>
</dbReference>
<dbReference type="Proteomes" id="UP000035642">
    <property type="component" value="Unassembled WGS sequence"/>
</dbReference>
<organism evidence="5 6">
    <name type="scientific">Angiostrongylus cantonensis</name>
    <name type="common">Rat lungworm</name>
    <dbReference type="NCBI Taxonomy" id="6313"/>
    <lineage>
        <taxon>Eukaryota</taxon>
        <taxon>Metazoa</taxon>
        <taxon>Ecdysozoa</taxon>
        <taxon>Nematoda</taxon>
        <taxon>Chromadorea</taxon>
        <taxon>Rhabditida</taxon>
        <taxon>Rhabditina</taxon>
        <taxon>Rhabditomorpha</taxon>
        <taxon>Strongyloidea</taxon>
        <taxon>Metastrongylidae</taxon>
        <taxon>Angiostrongylus</taxon>
    </lineage>
</organism>
<dbReference type="AlphaFoldDB" id="A0A0K0DP20"/>
<dbReference type="InterPro" id="IPR035979">
    <property type="entry name" value="RBD_domain_sf"/>
</dbReference>
<dbReference type="PANTHER" id="PTHR13976">
    <property type="entry name" value="HETEROGENEOUS NUCLEAR RIBONUCLEOPROTEIN-RELATED"/>
    <property type="match status" value="1"/>
</dbReference>
<evidence type="ECO:0000256" key="1">
    <source>
        <dbReference type="ARBA" id="ARBA00022737"/>
    </source>
</evidence>
<name>A0A0K0DP20_ANGCA</name>
<dbReference type="Gene3D" id="3.30.70.330">
    <property type="match status" value="2"/>
</dbReference>
<dbReference type="GO" id="GO:0003723">
    <property type="term" value="F:RNA binding"/>
    <property type="evidence" value="ECO:0007669"/>
    <property type="project" value="UniProtKB-UniRule"/>
</dbReference>
<evidence type="ECO:0000259" key="4">
    <source>
        <dbReference type="PROSITE" id="PS50102"/>
    </source>
</evidence>
<protein>
    <submittedName>
        <fullName evidence="6">RRM domain-containing protein</fullName>
    </submittedName>
</protein>
<keyword evidence="2 3" id="KW-0694">RNA-binding</keyword>
<reference evidence="6" key="2">
    <citation type="submission" date="2017-02" db="UniProtKB">
        <authorList>
            <consortium name="WormBaseParasite"/>
        </authorList>
    </citation>
    <scope>IDENTIFICATION</scope>
</reference>
<accession>A0A0K0DP20</accession>
<proteinExistence type="predicted"/>
<dbReference type="STRING" id="6313.A0A0K0DP20"/>
<keyword evidence="1" id="KW-0677">Repeat</keyword>
<dbReference type="Pfam" id="PF00076">
    <property type="entry name" value="RRM_1"/>
    <property type="match status" value="1"/>
</dbReference>
<evidence type="ECO:0000313" key="5">
    <source>
        <dbReference type="Proteomes" id="UP000035642"/>
    </source>
</evidence>
<evidence type="ECO:0000256" key="2">
    <source>
        <dbReference type="ARBA" id="ARBA00022884"/>
    </source>
</evidence>
<evidence type="ECO:0000256" key="3">
    <source>
        <dbReference type="PROSITE-ProRule" id="PRU00176"/>
    </source>
</evidence>
<feature type="domain" description="RRM" evidence="4">
    <location>
        <begin position="5"/>
        <end position="79"/>
    </location>
</feature>
<evidence type="ECO:0000313" key="6">
    <source>
        <dbReference type="WBParaSite" id="ACAC_0001350901-mRNA-1"/>
    </source>
</evidence>
<reference evidence="5" key="1">
    <citation type="submission" date="2012-09" db="EMBL/GenBank/DDBJ databases">
        <authorList>
            <person name="Martin A.A."/>
        </authorList>
    </citation>
    <scope>NUCLEOTIDE SEQUENCE</scope>
</reference>
<sequence>MVKDLVIKCRGLPYSCDENSLRKFLGDSGISKVNIIMRDGKAAGDAYVHYSNEDDYKRALKKDREHMGHRYIEVMPADDESVFTCRGFRDRGPRRERSYDYGRGSSRGGVPPLLASTGEGVVRLRGLPYGVRERDVFDFFAPLAIVPVNLPTRCSFMWTQSGLPVSPTYLYALQEIKWAVI</sequence>
<dbReference type="WBParaSite" id="ACAC_0001350901-mRNA-1">
    <property type="protein sequence ID" value="ACAC_0001350901-mRNA-1"/>
    <property type="gene ID" value="ACAC_0001350901"/>
</dbReference>
<dbReference type="SUPFAM" id="SSF54928">
    <property type="entry name" value="RNA-binding domain, RBD"/>
    <property type="match status" value="2"/>
</dbReference>
<dbReference type="InterPro" id="IPR050666">
    <property type="entry name" value="ESRP"/>
</dbReference>
<dbReference type="InterPro" id="IPR000504">
    <property type="entry name" value="RRM_dom"/>
</dbReference>
<dbReference type="InterPro" id="IPR012677">
    <property type="entry name" value="Nucleotide-bd_a/b_plait_sf"/>
</dbReference>